<feature type="coiled-coil region" evidence="1">
    <location>
        <begin position="1674"/>
        <end position="1719"/>
    </location>
</feature>
<dbReference type="KEGG" id="ssao:94298584"/>
<reference evidence="2 3" key="1">
    <citation type="journal article" date="2014" name="PLoS Genet.">
        <title>The Genome of Spironucleus salmonicida Highlights a Fish Pathogen Adapted to Fluctuating Environments.</title>
        <authorList>
            <person name="Xu F."/>
            <person name="Jerlstrom-Hultqvist J."/>
            <person name="Einarsson E."/>
            <person name="Astvaldsson A."/>
            <person name="Svard S.G."/>
            <person name="Andersson J.O."/>
        </authorList>
    </citation>
    <scope>NUCLEOTIDE SEQUENCE [LARGE SCALE GENOMIC DNA]</scope>
    <source>
        <strain evidence="2 3">ATCC 50377</strain>
    </source>
</reference>
<protein>
    <recommendedName>
        <fullName evidence="4">Dynein heavy chain</fullName>
    </recommendedName>
</protein>
<dbReference type="Gene3D" id="1.20.5.170">
    <property type="match status" value="1"/>
</dbReference>
<dbReference type="Gene3D" id="1.10.287.1490">
    <property type="match status" value="1"/>
</dbReference>
<feature type="coiled-coil region" evidence="1">
    <location>
        <begin position="525"/>
        <end position="552"/>
    </location>
</feature>
<evidence type="ECO:0000313" key="3">
    <source>
        <dbReference type="Proteomes" id="UP000018208"/>
    </source>
</evidence>
<feature type="coiled-coil region" evidence="1">
    <location>
        <begin position="1316"/>
        <end position="1511"/>
    </location>
</feature>
<dbReference type="SUPFAM" id="SSF57997">
    <property type="entry name" value="Tropomyosin"/>
    <property type="match status" value="1"/>
</dbReference>
<evidence type="ECO:0000256" key="1">
    <source>
        <dbReference type="SAM" id="Coils"/>
    </source>
</evidence>
<keyword evidence="1" id="KW-0175">Coiled coil</keyword>
<proteinExistence type="predicted"/>
<dbReference type="RefSeq" id="XP_067765376.1">
    <property type="nucleotide sequence ID" value="XM_067908402.1"/>
</dbReference>
<evidence type="ECO:0008006" key="4">
    <source>
        <dbReference type="Google" id="ProtNLM"/>
    </source>
</evidence>
<evidence type="ECO:0000313" key="2">
    <source>
        <dbReference type="EMBL" id="KAH0574603.1"/>
    </source>
</evidence>
<name>A0A9P8LV32_9EUKA</name>
<gene>
    <name evidence="2" type="ORF">SS50377_24561</name>
</gene>
<dbReference type="EMBL" id="AUWU02000004">
    <property type="protein sequence ID" value="KAH0574603.1"/>
    <property type="molecule type" value="Genomic_DNA"/>
</dbReference>
<comment type="caution">
    <text evidence="2">The sequence shown here is derived from an EMBL/GenBank/DDBJ whole genome shotgun (WGS) entry which is preliminary data.</text>
</comment>
<dbReference type="Proteomes" id="UP000018208">
    <property type="component" value="Unassembled WGS sequence"/>
</dbReference>
<sequence>MTDQDQNTKAEAKPTQLTFSSLDNNMNDLLPKIVFQFNGIQFQISEVGDAVCYLKVTIDTVEALSLLHLFMWQHRQGLLLRSDIQLIIIQDDLKDPSISVSEYWCNLASLSLQMGFSTISFSKYNDILLQKPTHQMIIVSDFPRIDSQQLDTMEGLSHFQFDDKMSYSMKLVILERIGLAAHKQQQYAHLLPMILGYSAYIIYNQIIQYQKQDMEILVEDAGYINNVKSGKTIHLPNFPQIYIHHAQEMYTTATHPSAISYKTTFIDQNRNDRIENFTVRKITQVFKNIFELPVHLLNILDFNDSNQFIFQQMCDVSYLFKAQYFAVFSAFFPLENAVLSQSSRSGKTVTLHTIFYFNLFSGLKIPILINTGFTKDSHDLKTQPLYNRGSIEMDQKLKTLFSAYQSQTDLGDVISSNLKDGVEYSKTMAYVKTECFNLIKTYDMHTAQQQLEGAFELYLQGTSVFCEFSVTSMLDFFKFDPSEQLEQTKQVLKLTTKALDDEIQKFTHERDVAKKIIDTQNQEDKSKKQKDIKKYEDSIRAIEQQIGILQQRTDYYATQKTSIQSDNVESYNSNKEVMLLVDECLAQQKGKYALCASALVRITYQFVDKFTKKAKYSIDEILKKIDDISVYYLSQLLDWLEIRQNKLPIDKVESDEAQQYLEQAKQKIEYILGDPIEIDRYFLRLIPSEVFKNCKAYKLIDLMGISSPNFINLRESLIVKKSFQEMMSDLTKYTTLEVFREKLYQFLLMLYNPRGIETIFWRNISFVMNQGADTISSFHKLIEVKDKLNEYLGEQFGTEEPYIKFFKNIYAITIKFPILNVYQEIPFISVKVTHLLAAGTDLALINFLRQNQFLYTSENSRGKTPYTQSNILGTSQMHPSCLTQSYYRDMRITTQTNKSMIEQVNDKVKDMSIKDFYLTMMPELAAELQFLCPLVCPQIIINESATKYLFNSTYQFQLIINSKSILLNQISSHMQIHNSLFIMRNKDLVGANQLINQESKTELLKLQSIAEFNQQLHLTSSSSLNRDVVFVLHFLASQRFLDTLTMLNGESDQAQLSQLCTTGQIEGMFKQQQISEISSAIILVISLCRQYPTHMSGLTKLFKQIIKYSQYLEIYVNPLQVQQNNITTLKEIYTEFQSLFKGAFFMFLQKSFDKYWNVDTPDIDMYIRDAIQNASVCYVKLKQLGLLQKDEKLAIVTITDKTCISNLFFETSPPMPDYLISLFGVEDTIINSFSNKKMLSIKTHDVDEEKVSSINLLMDSGNHTGEEMFKKQKDTGIATCFQVTNKYQQNFKQICLHHQVSPQYEARTEKVEAYQAQKEVKVLSEVKAKVEQLNNDVAQANDKVEQLKNEVVKADGKVEQLKNEVVKADGKVEQLKNEVDEAEGELTTAKLKVKELKVEVNQAEAELTTAKLKVKELKVEVNQAEGELDTAKTKVNQAETELTTAKTKVNQAETELTTAKTKVNQAETELTTAKAKVNQAEAELTTAKLKVKELKVEVNQAEAELTTAKAKASQPNIDAKNIVIQYEKRQEYAMLNAVQEIEKAEKALLYAQYASVSPRKQFNIEQAEIQLQQAKDWQQILTENTNKDNDIEKAAIKAQAEFEMLQAKYDNIIHSQQIKHMAEKVINVNYQTELLTQNQTEAMNMTATAKQRVEDAQTDLTSKQIISKEREDSVNAARNKLNRLIEILKKKKERQSTTQEETTLLIQQASKEFEQVQENAKQPTADTLVATQKHQSAVADQSFVDKMLTCIKGELLLGEKSQKDVQIQIGKQSPQDQVEIQQYMNIWNQAIGFQTPTNESETNYEDVGLSVLDQQLVFDMLELCQLFDQLSQIQLAKESSCQQQILTASKYAALSVIRLTEQYNQGNNRKVLQQHGGATPNQVKVMSKEENKQLQNVISEWCTSVLKKGQQAQIEISDFITQWKNLFGVPQIIVHFAFKVLLRKIKQLLQQLKDQLQLQQNIQDKNAKSYYGTKNTIVANQLQQPEEKQQYQKNKQLFNDKFFCLDIFYFVNCKRNSTSSMFCIDYLRNIENQTVKKIIQQKDLNHQKKKTEEPAKQQTEAQPQVDLEINQSYIYFKFNLPIEAIKVIFVGKTIQEKNNYFYFKKQNDQTIESVLLQATIPIKCGKQVTKVVTKQQGKIFISIIQFKYESYFRQFGNFYSLDNSIIKGINGIDTMWISNNYYSGTINARKFTNDFLFQILEKINQCLLDSAITYKILANEITIKQVIDNKDIIGFLLKNHLFPVSIDGTTLIVDCLTEDCQTFLPILSKYEILCKIAILKYRNALSERQIGFLQKKENEVFDAACKLIEYKDGILTFKVKHLRESSIVEGQKGYFEEYCFEVFQTSKENLMDTLTQLNAVIVAIEEGYLHVIILK</sequence>
<accession>A0A9P8LV32</accession>
<dbReference type="GeneID" id="94298584"/>
<keyword evidence="3" id="KW-1185">Reference proteome</keyword>
<organism evidence="2 3">
    <name type="scientific">Spironucleus salmonicida</name>
    <dbReference type="NCBI Taxonomy" id="348837"/>
    <lineage>
        <taxon>Eukaryota</taxon>
        <taxon>Metamonada</taxon>
        <taxon>Diplomonadida</taxon>
        <taxon>Hexamitidae</taxon>
        <taxon>Hexamitinae</taxon>
        <taxon>Spironucleus</taxon>
    </lineage>
</organism>